<sequence length="229" mass="26152">MRWHPEVIKWVITVHSKSTSAYEERFEAKCTEGAKDTANIATQALLFMYNGKTIKWIHIVQLQQWDKAVHRDSPGLLLAPKLSYEHVHLSPSLQMRANVAAQWLKEDFLGFFDKWYKDVEEQPALTAKQEEAFRLSRPTMAGCHLAVNTFVDVAAYLLSKDGVKYILSDKFKQDPIEEFFSKQRAAGGYHDNPSAAQFGHHYLRNIVARRCAVGSKMSMCGAFKVMTRP</sequence>
<evidence type="ECO:0000313" key="3">
    <source>
        <dbReference type="Proteomes" id="UP001152320"/>
    </source>
</evidence>
<dbReference type="Pfam" id="PF21789">
    <property type="entry name" value="TNP-like_RNaseH_C"/>
    <property type="match status" value="1"/>
</dbReference>
<dbReference type="AlphaFoldDB" id="A0A9Q1CRF9"/>
<protein>
    <recommendedName>
        <fullName evidence="1">Transposable element P transposase-like RNase H C-terminal domain-containing protein</fullName>
    </recommendedName>
</protein>
<evidence type="ECO:0000313" key="2">
    <source>
        <dbReference type="EMBL" id="KAJ8049239.1"/>
    </source>
</evidence>
<dbReference type="OrthoDB" id="10063305at2759"/>
<dbReference type="Proteomes" id="UP001152320">
    <property type="component" value="Chromosome 1"/>
</dbReference>
<accession>A0A9Q1CRF9</accession>
<comment type="caution">
    <text evidence="2">The sequence shown here is derived from an EMBL/GenBank/DDBJ whole genome shotgun (WGS) entry which is preliminary data.</text>
</comment>
<gene>
    <name evidence="2" type="ORF">HOLleu_01897</name>
</gene>
<feature type="domain" description="Transposable element P transposase-like RNase H C-terminal" evidence="1">
    <location>
        <begin position="170"/>
        <end position="202"/>
    </location>
</feature>
<organism evidence="2 3">
    <name type="scientific">Holothuria leucospilota</name>
    <name type="common">Black long sea cucumber</name>
    <name type="synonym">Mertensiothuria leucospilota</name>
    <dbReference type="NCBI Taxonomy" id="206669"/>
    <lineage>
        <taxon>Eukaryota</taxon>
        <taxon>Metazoa</taxon>
        <taxon>Echinodermata</taxon>
        <taxon>Eleutherozoa</taxon>
        <taxon>Echinozoa</taxon>
        <taxon>Holothuroidea</taxon>
        <taxon>Aspidochirotacea</taxon>
        <taxon>Aspidochirotida</taxon>
        <taxon>Holothuriidae</taxon>
        <taxon>Holothuria</taxon>
    </lineage>
</organism>
<dbReference type="EMBL" id="JAIZAY010000001">
    <property type="protein sequence ID" value="KAJ8049239.1"/>
    <property type="molecule type" value="Genomic_DNA"/>
</dbReference>
<reference evidence="2" key="1">
    <citation type="submission" date="2021-10" db="EMBL/GenBank/DDBJ databases">
        <title>Tropical sea cucumber genome reveals ecological adaptation and Cuvierian tubules defense mechanism.</title>
        <authorList>
            <person name="Chen T."/>
        </authorList>
    </citation>
    <scope>NUCLEOTIDE SEQUENCE</scope>
    <source>
        <strain evidence="2">Nanhai2018</strain>
        <tissue evidence="2">Muscle</tissue>
    </source>
</reference>
<keyword evidence="3" id="KW-1185">Reference proteome</keyword>
<evidence type="ECO:0000259" key="1">
    <source>
        <dbReference type="Pfam" id="PF21789"/>
    </source>
</evidence>
<dbReference type="InterPro" id="IPR048367">
    <property type="entry name" value="TNP-like_RNaseH_C"/>
</dbReference>
<proteinExistence type="predicted"/>
<name>A0A9Q1CRF9_HOLLE</name>